<dbReference type="GO" id="GO:0004640">
    <property type="term" value="F:phosphoribosylanthranilate isomerase activity"/>
    <property type="evidence" value="ECO:0007669"/>
    <property type="project" value="TreeGrafter"/>
</dbReference>
<keyword evidence="12" id="KW-1185">Reference proteome</keyword>
<evidence type="ECO:0000256" key="5">
    <source>
        <dbReference type="ARBA" id="ARBA00022793"/>
    </source>
</evidence>
<evidence type="ECO:0000256" key="3">
    <source>
        <dbReference type="ARBA" id="ARBA00008737"/>
    </source>
</evidence>
<dbReference type="InterPro" id="IPR001468">
    <property type="entry name" value="Indole-3-GlycerolPSynthase_CS"/>
</dbReference>
<dbReference type="AlphaFoldDB" id="A0A6N8HXZ0"/>
<accession>A0A6N8HXZ0</accession>
<organism evidence="11 12">
    <name type="scientific">Caproicibacter fermentans</name>
    <dbReference type="NCBI Taxonomy" id="2576756"/>
    <lineage>
        <taxon>Bacteria</taxon>
        <taxon>Bacillati</taxon>
        <taxon>Bacillota</taxon>
        <taxon>Clostridia</taxon>
        <taxon>Eubacteriales</taxon>
        <taxon>Acutalibacteraceae</taxon>
        <taxon>Caproicibacter</taxon>
    </lineage>
</organism>
<dbReference type="RefSeq" id="WP_066648875.1">
    <property type="nucleotide sequence ID" value="NZ_VWXL01000047.1"/>
</dbReference>
<keyword evidence="8 9" id="KW-0456">Lyase</keyword>
<keyword evidence="6 9" id="KW-0822">Tryptophan biosynthesis</keyword>
<evidence type="ECO:0000256" key="4">
    <source>
        <dbReference type="ARBA" id="ARBA00022605"/>
    </source>
</evidence>
<dbReference type="EC" id="4.1.1.48" evidence="9"/>
<dbReference type="FunFam" id="3.20.20.70:FF:000024">
    <property type="entry name" value="Indole-3-glycerol phosphate synthase"/>
    <property type="match status" value="1"/>
</dbReference>
<comment type="caution">
    <text evidence="11">The sequence shown here is derived from an EMBL/GenBank/DDBJ whole genome shotgun (WGS) entry which is preliminary data.</text>
</comment>
<protein>
    <recommendedName>
        <fullName evidence="9">Indole-3-glycerol phosphate synthase</fullName>
        <shortName evidence="9">IGPS</shortName>
        <ecNumber evidence="9">4.1.1.48</ecNumber>
    </recommendedName>
</protein>
<dbReference type="NCBIfam" id="NF001377">
    <property type="entry name" value="PRK00278.2-4"/>
    <property type="match status" value="1"/>
</dbReference>
<comment type="catalytic activity">
    <reaction evidence="1 9">
        <text>1-(2-carboxyphenylamino)-1-deoxy-D-ribulose 5-phosphate + H(+) = (1S,2R)-1-C-(indol-3-yl)glycerol 3-phosphate + CO2 + H2O</text>
        <dbReference type="Rhea" id="RHEA:23476"/>
        <dbReference type="ChEBI" id="CHEBI:15377"/>
        <dbReference type="ChEBI" id="CHEBI:15378"/>
        <dbReference type="ChEBI" id="CHEBI:16526"/>
        <dbReference type="ChEBI" id="CHEBI:58613"/>
        <dbReference type="ChEBI" id="CHEBI:58866"/>
        <dbReference type="EC" id="4.1.1.48"/>
    </reaction>
</comment>
<dbReference type="InterPro" id="IPR013798">
    <property type="entry name" value="Indole-3-glycerol_P_synth_dom"/>
</dbReference>
<dbReference type="SUPFAM" id="SSF51366">
    <property type="entry name" value="Ribulose-phoshate binding barrel"/>
    <property type="match status" value="1"/>
</dbReference>
<keyword evidence="7 9" id="KW-0057">Aromatic amino acid biosynthesis</keyword>
<gene>
    <name evidence="9 11" type="primary">trpC</name>
    <name evidence="11" type="ORF">CAFE_14220</name>
</gene>
<dbReference type="UniPathway" id="UPA00035">
    <property type="reaction ID" value="UER00043"/>
</dbReference>
<dbReference type="PROSITE" id="PS00614">
    <property type="entry name" value="IGPS"/>
    <property type="match status" value="1"/>
</dbReference>
<evidence type="ECO:0000256" key="9">
    <source>
        <dbReference type="HAMAP-Rule" id="MF_00134"/>
    </source>
</evidence>
<dbReference type="InterPro" id="IPR011060">
    <property type="entry name" value="RibuloseP-bd_barrel"/>
</dbReference>
<reference evidence="11 12" key="1">
    <citation type="submission" date="2019-09" db="EMBL/GenBank/DDBJ databases">
        <title>Genome sequence of Clostridium sp. EA1.</title>
        <authorList>
            <person name="Poehlein A."/>
            <person name="Bengelsdorf F.R."/>
            <person name="Daniel R."/>
        </authorList>
    </citation>
    <scope>NUCLEOTIDE SEQUENCE [LARGE SCALE GENOMIC DNA]</scope>
    <source>
        <strain evidence="11 12">EA1</strain>
    </source>
</reference>
<comment type="similarity">
    <text evidence="3 9">Belongs to the TrpC family.</text>
</comment>
<evidence type="ECO:0000256" key="6">
    <source>
        <dbReference type="ARBA" id="ARBA00022822"/>
    </source>
</evidence>
<comment type="pathway">
    <text evidence="2 9">Amino-acid biosynthesis; L-tryptophan biosynthesis; L-tryptophan from chorismate: step 4/5.</text>
</comment>
<dbReference type="PANTHER" id="PTHR22854">
    <property type="entry name" value="TRYPTOPHAN BIOSYNTHESIS PROTEIN"/>
    <property type="match status" value="1"/>
</dbReference>
<dbReference type="GO" id="GO:0000162">
    <property type="term" value="P:L-tryptophan biosynthetic process"/>
    <property type="evidence" value="ECO:0007669"/>
    <property type="project" value="UniProtKB-UniRule"/>
</dbReference>
<dbReference type="InterPro" id="IPR013785">
    <property type="entry name" value="Aldolase_TIM"/>
</dbReference>
<sequence length="259" mass="28337">MILDEIAEKRKEQLRREKSAVPYEEIRKTAEQAGPARDFKAALRKKKLSVIAEVKRASPSKGLICAEFHPAEIANRYEAAGADALSVLTEEAYFQGSSQVLREVRRETSLPILRKDFVISPYQIYEARAIGADAVLLIAALLDASRLSEYKAMADSVGLACLMEAHNEEELEKVLNAGAKIVGINNRDLKTFRVDLSTTARLSKLVPAECVLVSESGIASRADMEAAKQAHADAVLIGETLMRSANPAALLREWRGDSG</sequence>
<evidence type="ECO:0000256" key="7">
    <source>
        <dbReference type="ARBA" id="ARBA00023141"/>
    </source>
</evidence>
<evidence type="ECO:0000313" key="11">
    <source>
        <dbReference type="EMBL" id="MVB10724.1"/>
    </source>
</evidence>
<dbReference type="InterPro" id="IPR045186">
    <property type="entry name" value="Indole-3-glycerol_P_synth"/>
</dbReference>
<dbReference type="PANTHER" id="PTHR22854:SF2">
    <property type="entry name" value="INDOLE-3-GLYCEROL-PHOSPHATE SYNTHASE"/>
    <property type="match status" value="1"/>
</dbReference>
<dbReference type="HAMAP" id="MF_00134_A">
    <property type="entry name" value="IGPS_A"/>
    <property type="match status" value="1"/>
</dbReference>
<dbReference type="Gene3D" id="3.20.20.70">
    <property type="entry name" value="Aldolase class I"/>
    <property type="match status" value="1"/>
</dbReference>
<proteinExistence type="inferred from homology"/>
<keyword evidence="5 9" id="KW-0210">Decarboxylase</keyword>
<dbReference type="Pfam" id="PF00218">
    <property type="entry name" value="IGPS"/>
    <property type="match status" value="1"/>
</dbReference>
<name>A0A6N8HXZ0_9FIRM</name>
<dbReference type="GO" id="GO:0004425">
    <property type="term" value="F:indole-3-glycerol-phosphate synthase activity"/>
    <property type="evidence" value="ECO:0007669"/>
    <property type="project" value="UniProtKB-UniRule"/>
</dbReference>
<evidence type="ECO:0000256" key="2">
    <source>
        <dbReference type="ARBA" id="ARBA00004696"/>
    </source>
</evidence>
<dbReference type="OrthoDB" id="9804217at2"/>
<evidence type="ECO:0000259" key="10">
    <source>
        <dbReference type="Pfam" id="PF00218"/>
    </source>
</evidence>
<feature type="domain" description="Indole-3-glycerol phosphate synthase" evidence="10">
    <location>
        <begin position="3"/>
        <end position="253"/>
    </location>
</feature>
<keyword evidence="4 9" id="KW-0028">Amino-acid biosynthesis</keyword>
<evidence type="ECO:0000256" key="8">
    <source>
        <dbReference type="ARBA" id="ARBA00023239"/>
    </source>
</evidence>
<evidence type="ECO:0000313" key="12">
    <source>
        <dbReference type="Proteomes" id="UP000469440"/>
    </source>
</evidence>
<dbReference type="CDD" id="cd00331">
    <property type="entry name" value="IGPS"/>
    <property type="match status" value="1"/>
</dbReference>
<dbReference type="Proteomes" id="UP000469440">
    <property type="component" value="Unassembled WGS sequence"/>
</dbReference>
<evidence type="ECO:0000256" key="1">
    <source>
        <dbReference type="ARBA" id="ARBA00001633"/>
    </source>
</evidence>
<dbReference type="HAMAP" id="MF_00134_B">
    <property type="entry name" value="IGPS_B"/>
    <property type="match status" value="1"/>
</dbReference>
<dbReference type="EMBL" id="VWXL01000047">
    <property type="protein sequence ID" value="MVB10724.1"/>
    <property type="molecule type" value="Genomic_DNA"/>
</dbReference>